<name>K9E9P4_9LACT</name>
<comment type="caution">
    <text evidence="1">The sequence shown here is derived from an EMBL/GenBank/DDBJ whole genome shotgun (WGS) entry which is preliminary data.</text>
</comment>
<organism evidence="1 2">
    <name type="scientific">Alloiococcus otitis ATCC 51267</name>
    <dbReference type="NCBI Taxonomy" id="883081"/>
    <lineage>
        <taxon>Bacteria</taxon>
        <taxon>Bacillati</taxon>
        <taxon>Bacillota</taxon>
        <taxon>Bacilli</taxon>
        <taxon>Lactobacillales</taxon>
        <taxon>Carnobacteriaceae</taxon>
        <taxon>Alloiococcus</taxon>
    </lineage>
</organism>
<evidence type="ECO:0000313" key="1">
    <source>
        <dbReference type="EMBL" id="EKU93388.1"/>
    </source>
</evidence>
<reference evidence="1 2" key="1">
    <citation type="submission" date="2012-09" db="EMBL/GenBank/DDBJ databases">
        <title>The Genome Sequence of Alloiococcus otitis ATCC 51267.</title>
        <authorList>
            <consortium name="The Broad Institute Genome Sequencing Platform"/>
            <person name="Earl A."/>
            <person name="Ward D."/>
            <person name="Feldgarden M."/>
            <person name="Gevers D."/>
            <person name="Huys G."/>
            <person name="Walker B."/>
            <person name="Young S.K."/>
            <person name="Zeng Q."/>
            <person name="Gargeya S."/>
            <person name="Fitzgerald M."/>
            <person name="Haas B."/>
            <person name="Abouelleil A."/>
            <person name="Alvarado L."/>
            <person name="Arachchi H.M."/>
            <person name="Berlin A.M."/>
            <person name="Chapman S.B."/>
            <person name="Goldberg J."/>
            <person name="Griggs A."/>
            <person name="Gujja S."/>
            <person name="Hansen M."/>
            <person name="Howarth C."/>
            <person name="Imamovic A."/>
            <person name="Larimer J."/>
            <person name="McCowen C."/>
            <person name="Montmayeur A."/>
            <person name="Murphy C."/>
            <person name="Neiman D."/>
            <person name="Pearson M."/>
            <person name="Priest M."/>
            <person name="Roberts A."/>
            <person name="Saif S."/>
            <person name="Shea T."/>
            <person name="Sisk P."/>
            <person name="Sykes S."/>
            <person name="Wortman J."/>
            <person name="Nusbaum C."/>
            <person name="Birren B."/>
        </authorList>
    </citation>
    <scope>NUCLEOTIDE SEQUENCE [LARGE SCALE GENOMIC DNA]</scope>
    <source>
        <strain evidence="1 2">ATCC 51267</strain>
    </source>
</reference>
<dbReference type="Pfam" id="PF05595">
    <property type="entry name" value="DUF771"/>
    <property type="match status" value="1"/>
</dbReference>
<dbReference type="Proteomes" id="UP000009875">
    <property type="component" value="Unassembled WGS sequence"/>
</dbReference>
<dbReference type="AlphaFoldDB" id="K9E9P4"/>
<dbReference type="HOGENOM" id="CLU_159117_0_0_9"/>
<evidence type="ECO:0008006" key="3">
    <source>
        <dbReference type="Google" id="ProtNLM"/>
    </source>
</evidence>
<proteinExistence type="predicted"/>
<evidence type="ECO:0000313" key="2">
    <source>
        <dbReference type="Proteomes" id="UP000009875"/>
    </source>
</evidence>
<sequence length="96" mass="11558">MQTLDIQVQVPEDHVLIKRTELDELKNNDLTGKVWEMKDLSQATRRSADWLKEYILYPYRSDLEAFVKYPRGKGDRWKFGAKQMSRWLEDHLEEVM</sequence>
<protein>
    <recommendedName>
        <fullName evidence="3">DUF771 domain-containing protein</fullName>
    </recommendedName>
</protein>
<accession>K9E9P4</accession>
<dbReference type="InterPro" id="IPR008489">
    <property type="entry name" value="DUF771"/>
</dbReference>
<dbReference type="RefSeq" id="WP_003778253.1">
    <property type="nucleotide sequence ID" value="NZ_JH992959.1"/>
</dbReference>
<dbReference type="STRING" id="883081.HMPREF9698_01136"/>
<dbReference type="EMBL" id="AGXA01000021">
    <property type="protein sequence ID" value="EKU93388.1"/>
    <property type="molecule type" value="Genomic_DNA"/>
</dbReference>
<dbReference type="OrthoDB" id="2139829at2"/>
<dbReference type="eggNOG" id="COG4707">
    <property type="taxonomic scope" value="Bacteria"/>
</dbReference>
<gene>
    <name evidence="1" type="ORF">HMPREF9698_01136</name>
</gene>
<keyword evidence="2" id="KW-1185">Reference proteome</keyword>